<dbReference type="Pfam" id="PF00013">
    <property type="entry name" value="KH_1"/>
    <property type="match status" value="1"/>
</dbReference>
<dbReference type="Proteomes" id="UP000245699">
    <property type="component" value="Unassembled WGS sequence"/>
</dbReference>
<dbReference type="STRING" id="61424.A0A2T9YD29"/>
<feature type="compositionally biased region" description="Low complexity" evidence="2">
    <location>
        <begin position="228"/>
        <end position="237"/>
    </location>
</feature>
<feature type="domain" description="K Homology" evidence="3">
    <location>
        <begin position="383"/>
        <end position="458"/>
    </location>
</feature>
<dbReference type="EMBL" id="MBFT01000492">
    <property type="protein sequence ID" value="PVU90219.1"/>
    <property type="molecule type" value="Genomic_DNA"/>
</dbReference>
<feature type="compositionally biased region" description="Polar residues" evidence="2">
    <location>
        <begin position="121"/>
        <end position="130"/>
    </location>
</feature>
<dbReference type="SMART" id="SM00322">
    <property type="entry name" value="KH"/>
    <property type="match status" value="2"/>
</dbReference>
<dbReference type="InterPro" id="IPR036612">
    <property type="entry name" value="KH_dom_type_1_sf"/>
</dbReference>
<accession>A0A2T9YD29</accession>
<dbReference type="PROSITE" id="PS50084">
    <property type="entry name" value="KH_TYPE_1"/>
    <property type="match status" value="2"/>
</dbReference>
<comment type="caution">
    <text evidence="4">The sequence shown here is derived from an EMBL/GenBank/DDBJ whole genome shotgun (WGS) entry which is preliminary data.</text>
</comment>
<organism evidence="4 5">
    <name type="scientific">Furculomyces boomerangus</name>
    <dbReference type="NCBI Taxonomy" id="61424"/>
    <lineage>
        <taxon>Eukaryota</taxon>
        <taxon>Fungi</taxon>
        <taxon>Fungi incertae sedis</taxon>
        <taxon>Zoopagomycota</taxon>
        <taxon>Kickxellomycotina</taxon>
        <taxon>Harpellomycetes</taxon>
        <taxon>Harpellales</taxon>
        <taxon>Harpellaceae</taxon>
        <taxon>Furculomyces</taxon>
    </lineage>
</organism>
<feature type="compositionally biased region" description="Basic and acidic residues" evidence="2">
    <location>
        <begin position="238"/>
        <end position="268"/>
    </location>
</feature>
<feature type="compositionally biased region" description="Basic residues" evidence="2">
    <location>
        <begin position="163"/>
        <end position="203"/>
    </location>
</feature>
<evidence type="ECO:0000313" key="5">
    <source>
        <dbReference type="Proteomes" id="UP000245699"/>
    </source>
</evidence>
<dbReference type="Gene3D" id="3.30.1370.10">
    <property type="entry name" value="K Homology domain, type 1"/>
    <property type="match status" value="2"/>
</dbReference>
<feature type="domain" description="K Homology" evidence="3">
    <location>
        <begin position="484"/>
        <end position="556"/>
    </location>
</feature>
<feature type="compositionally biased region" description="Basic and acidic residues" evidence="2">
    <location>
        <begin position="337"/>
        <end position="370"/>
    </location>
</feature>
<keyword evidence="1" id="KW-0694">RNA-binding</keyword>
<evidence type="ECO:0000313" key="4">
    <source>
        <dbReference type="EMBL" id="PVU90219.1"/>
    </source>
</evidence>
<evidence type="ECO:0000256" key="2">
    <source>
        <dbReference type="SAM" id="MobiDB-lite"/>
    </source>
</evidence>
<reference evidence="4 5" key="1">
    <citation type="journal article" date="2018" name="MBio">
        <title>Comparative Genomics Reveals the Core Gene Toolbox for the Fungus-Insect Symbiosis.</title>
        <authorList>
            <person name="Wang Y."/>
            <person name="Stata M."/>
            <person name="Wang W."/>
            <person name="Stajich J.E."/>
            <person name="White M.M."/>
            <person name="Moncalvo J.M."/>
        </authorList>
    </citation>
    <scope>NUCLEOTIDE SEQUENCE [LARGE SCALE GENOMIC DNA]</scope>
    <source>
        <strain evidence="4 5">AUS-77-4</strain>
    </source>
</reference>
<feature type="compositionally biased region" description="Polar residues" evidence="2">
    <location>
        <begin position="206"/>
        <end position="217"/>
    </location>
</feature>
<feature type="compositionally biased region" description="Basic and acidic residues" evidence="2">
    <location>
        <begin position="131"/>
        <end position="162"/>
    </location>
</feature>
<evidence type="ECO:0000256" key="1">
    <source>
        <dbReference type="PROSITE-ProRule" id="PRU00117"/>
    </source>
</evidence>
<feature type="compositionally biased region" description="Polar residues" evidence="2">
    <location>
        <begin position="89"/>
        <end position="98"/>
    </location>
</feature>
<dbReference type="OrthoDB" id="441329at2759"/>
<feature type="region of interest" description="Disordered" evidence="2">
    <location>
        <begin position="67"/>
        <end position="387"/>
    </location>
</feature>
<dbReference type="GO" id="GO:0003723">
    <property type="term" value="F:RNA binding"/>
    <property type="evidence" value="ECO:0007669"/>
    <property type="project" value="UniProtKB-UniRule"/>
</dbReference>
<feature type="compositionally biased region" description="Low complexity" evidence="2">
    <location>
        <begin position="276"/>
        <end position="294"/>
    </location>
</feature>
<dbReference type="AlphaFoldDB" id="A0A2T9YD29"/>
<sequence length="640" mass="73587">MSDEISIAGSASVKQRFSLSDYKSKRGSVYTSPESKGNKTILFEGKTELENLEILLGSTRNQIAIAHNNERPKTPGYSNSADLEGDWGFSSSQKSENIQQKDHFNQTNSDPWEVKFDLDQTWPTTQSKTPETPKNDFSDIKESDRNSKSENNKSEHRDNRFKDNRHKSSRSSRNRSRSRSLNRSNNKHRDSRNRNSTRSRHKDRNQNTNRNRSPSNDFNHKPHKSVKNDSTSKNNTNNEKRNGREKNRNHDSERLKTSTEKTHSFLDRNRRKSNHIDNNNSSNLKNSKSSDNTSPTTKSNDESRRPHKSNNNDSIKNNTRSNNTRPDNKSLSPIRNHLSDNDTQSKENRTTKRRDNSREKRSDTYKETSKSSRKRSPGSLSTNQNEKSLSVRAVFPYHDGGIIIGARGSHLTKLRRAVPDVEWQISGNTVEHDDRLLVVKGTPEDISEAFCELSRHFISQNAYTNIPEFSKSSKNNKDIDSSEPFIAIRFLLPHRTCGSVIGHNNDILNSIRAKSRAYRLKVYHKFFFDSRERIVEVVGTPNSVRKVTLSICRQVEEFLSGDQHSSLLYKPRKNGLNEFLIDQGASEHSIGLVYNRPSGTPYSRTIEKRMQKRYRSRSRSPTYKRAENILDTSLTCPQRT</sequence>
<feature type="compositionally biased region" description="Polar residues" evidence="2">
    <location>
        <begin position="378"/>
        <end position="387"/>
    </location>
</feature>
<evidence type="ECO:0000259" key="3">
    <source>
        <dbReference type="SMART" id="SM00322"/>
    </source>
</evidence>
<keyword evidence="5" id="KW-1185">Reference proteome</keyword>
<protein>
    <recommendedName>
        <fullName evidence="3">K Homology domain-containing protein</fullName>
    </recommendedName>
</protein>
<proteinExistence type="predicted"/>
<gene>
    <name evidence="4" type="ORF">BB559_004727</name>
</gene>
<feature type="compositionally biased region" description="Polar residues" evidence="2">
    <location>
        <begin position="309"/>
        <end position="333"/>
    </location>
</feature>
<dbReference type="SUPFAM" id="SSF54791">
    <property type="entry name" value="Eukaryotic type KH-domain (KH-domain type I)"/>
    <property type="match status" value="2"/>
</dbReference>
<dbReference type="InterPro" id="IPR004088">
    <property type="entry name" value="KH_dom_type_1"/>
</dbReference>
<name>A0A2T9YD29_9FUNG</name>
<dbReference type="InterPro" id="IPR004087">
    <property type="entry name" value="KH_dom"/>
</dbReference>